<dbReference type="Gramene" id="PHT72791">
    <property type="protein sequence ID" value="PHT72791"/>
    <property type="gene ID" value="T459_23576"/>
</dbReference>
<dbReference type="InterPro" id="IPR010264">
    <property type="entry name" value="Self-incomp_S1"/>
</dbReference>
<keyword evidence="7" id="KW-1133">Transmembrane helix</keyword>
<dbReference type="Proteomes" id="UP000222542">
    <property type="component" value="Unassembled WGS sequence"/>
</dbReference>
<protein>
    <recommendedName>
        <fullName evidence="6">S-protein homolog</fullName>
    </recommendedName>
</protein>
<keyword evidence="4 6" id="KW-0964">Secreted</keyword>
<dbReference type="EMBL" id="AYRZ02000009">
    <property type="protein sequence ID" value="PHT72791.1"/>
    <property type="molecule type" value="Genomic_DNA"/>
</dbReference>
<evidence type="ECO:0000313" key="8">
    <source>
        <dbReference type="EMBL" id="PHT72791.1"/>
    </source>
</evidence>
<dbReference type="GO" id="GO:0005576">
    <property type="term" value="C:extracellular region"/>
    <property type="evidence" value="ECO:0007669"/>
    <property type="project" value="UniProtKB-SubCell"/>
</dbReference>
<reference evidence="8 9" key="1">
    <citation type="journal article" date="2014" name="Nat. Genet.">
        <title>Genome sequence of the hot pepper provides insights into the evolution of pungency in Capsicum species.</title>
        <authorList>
            <person name="Kim S."/>
            <person name="Park M."/>
            <person name="Yeom S.I."/>
            <person name="Kim Y.M."/>
            <person name="Lee J.M."/>
            <person name="Lee H.A."/>
            <person name="Seo E."/>
            <person name="Choi J."/>
            <person name="Cheong K."/>
            <person name="Kim K.T."/>
            <person name="Jung K."/>
            <person name="Lee G.W."/>
            <person name="Oh S.K."/>
            <person name="Bae C."/>
            <person name="Kim S.B."/>
            <person name="Lee H.Y."/>
            <person name="Kim S.Y."/>
            <person name="Kim M.S."/>
            <person name="Kang B.C."/>
            <person name="Jo Y.D."/>
            <person name="Yang H.B."/>
            <person name="Jeong H.J."/>
            <person name="Kang W.H."/>
            <person name="Kwon J.K."/>
            <person name="Shin C."/>
            <person name="Lim J.Y."/>
            <person name="Park J.H."/>
            <person name="Huh J.H."/>
            <person name="Kim J.S."/>
            <person name="Kim B.D."/>
            <person name="Cohen O."/>
            <person name="Paran I."/>
            <person name="Suh M.C."/>
            <person name="Lee S.B."/>
            <person name="Kim Y.K."/>
            <person name="Shin Y."/>
            <person name="Noh S.J."/>
            <person name="Park J."/>
            <person name="Seo Y.S."/>
            <person name="Kwon S.Y."/>
            <person name="Kim H.A."/>
            <person name="Park J.M."/>
            <person name="Kim H.J."/>
            <person name="Choi S.B."/>
            <person name="Bosland P.W."/>
            <person name="Reeves G."/>
            <person name="Jo S.H."/>
            <person name="Lee B.W."/>
            <person name="Cho H.T."/>
            <person name="Choi H.S."/>
            <person name="Lee M.S."/>
            <person name="Yu Y."/>
            <person name="Do Choi Y."/>
            <person name="Park B.S."/>
            <person name="van Deynze A."/>
            <person name="Ashrafi H."/>
            <person name="Hill T."/>
            <person name="Kim W.T."/>
            <person name="Pai H.S."/>
            <person name="Ahn H.K."/>
            <person name="Yeam I."/>
            <person name="Giovannoni J.J."/>
            <person name="Rose J.K."/>
            <person name="Sorensen I."/>
            <person name="Lee S.J."/>
            <person name="Kim R.W."/>
            <person name="Choi I.Y."/>
            <person name="Choi B.S."/>
            <person name="Lim J.S."/>
            <person name="Lee Y.H."/>
            <person name="Choi D."/>
        </authorList>
    </citation>
    <scope>NUCLEOTIDE SEQUENCE [LARGE SCALE GENOMIC DNA]</scope>
    <source>
        <strain evidence="9">cv. CM334</strain>
    </source>
</reference>
<gene>
    <name evidence="8" type="ORF">T459_23576</name>
</gene>
<keyword evidence="3 6" id="KW-0713">Self-incompatibility</keyword>
<dbReference type="PANTHER" id="PTHR31232">
    <property type="match status" value="1"/>
</dbReference>
<keyword evidence="5" id="KW-0732">Signal</keyword>
<evidence type="ECO:0000256" key="2">
    <source>
        <dbReference type="ARBA" id="ARBA00005581"/>
    </source>
</evidence>
<sequence length="85" mass="10132">MSYFDNTFFTFIFVLNLVLLNAWPWTPIFHVFIHNALPKSSLPLTLRCQPKNDDLRTKVLNVMKSIDFRFQLHVFGGTLFFCHFY</sequence>
<proteinExistence type="inferred from homology"/>
<feature type="transmembrane region" description="Helical" evidence="7">
    <location>
        <begin position="7"/>
        <end position="25"/>
    </location>
</feature>
<dbReference type="AlphaFoldDB" id="A0A2G2YT34"/>
<evidence type="ECO:0000256" key="4">
    <source>
        <dbReference type="ARBA" id="ARBA00022525"/>
    </source>
</evidence>
<keyword evidence="9" id="KW-1185">Reference proteome</keyword>
<evidence type="ECO:0000313" key="9">
    <source>
        <dbReference type="Proteomes" id="UP000222542"/>
    </source>
</evidence>
<comment type="similarity">
    <text evidence="2 6">Belongs to the plant self-incompatibility (S1) protein family.</text>
</comment>
<comment type="caution">
    <text evidence="8">The sequence shown here is derived from an EMBL/GenBank/DDBJ whole genome shotgun (WGS) entry which is preliminary data.</text>
</comment>
<evidence type="ECO:0000256" key="6">
    <source>
        <dbReference type="RuleBase" id="RU367044"/>
    </source>
</evidence>
<organism evidence="8 9">
    <name type="scientific">Capsicum annuum</name>
    <name type="common">Capsicum pepper</name>
    <dbReference type="NCBI Taxonomy" id="4072"/>
    <lineage>
        <taxon>Eukaryota</taxon>
        <taxon>Viridiplantae</taxon>
        <taxon>Streptophyta</taxon>
        <taxon>Embryophyta</taxon>
        <taxon>Tracheophyta</taxon>
        <taxon>Spermatophyta</taxon>
        <taxon>Magnoliopsida</taxon>
        <taxon>eudicotyledons</taxon>
        <taxon>Gunneridae</taxon>
        <taxon>Pentapetalae</taxon>
        <taxon>asterids</taxon>
        <taxon>lamiids</taxon>
        <taxon>Solanales</taxon>
        <taxon>Solanaceae</taxon>
        <taxon>Solanoideae</taxon>
        <taxon>Capsiceae</taxon>
        <taxon>Capsicum</taxon>
    </lineage>
</organism>
<reference evidence="8 9" key="2">
    <citation type="journal article" date="2017" name="Genome Biol.">
        <title>New reference genome sequences of hot pepper reveal the massive evolution of plant disease-resistance genes by retroduplication.</title>
        <authorList>
            <person name="Kim S."/>
            <person name="Park J."/>
            <person name="Yeom S.I."/>
            <person name="Kim Y.M."/>
            <person name="Seo E."/>
            <person name="Kim K.T."/>
            <person name="Kim M.S."/>
            <person name="Lee J.M."/>
            <person name="Cheong K."/>
            <person name="Shin H.S."/>
            <person name="Kim S.B."/>
            <person name="Han K."/>
            <person name="Lee J."/>
            <person name="Park M."/>
            <person name="Lee H.A."/>
            <person name="Lee H.Y."/>
            <person name="Lee Y."/>
            <person name="Oh S."/>
            <person name="Lee J.H."/>
            <person name="Choi E."/>
            <person name="Choi E."/>
            <person name="Lee S.E."/>
            <person name="Jeon J."/>
            <person name="Kim H."/>
            <person name="Choi G."/>
            <person name="Song H."/>
            <person name="Lee J."/>
            <person name="Lee S.C."/>
            <person name="Kwon J.K."/>
            <person name="Lee H.Y."/>
            <person name="Koo N."/>
            <person name="Hong Y."/>
            <person name="Kim R.W."/>
            <person name="Kang W.H."/>
            <person name="Huh J.H."/>
            <person name="Kang B.C."/>
            <person name="Yang T.J."/>
            <person name="Lee Y.H."/>
            <person name="Bennetzen J.L."/>
            <person name="Choi D."/>
        </authorList>
    </citation>
    <scope>NUCLEOTIDE SEQUENCE [LARGE SCALE GENOMIC DNA]</scope>
    <source>
        <strain evidence="9">cv. CM334</strain>
    </source>
</reference>
<dbReference type="GO" id="GO:0060320">
    <property type="term" value="P:rejection of self pollen"/>
    <property type="evidence" value="ECO:0007669"/>
    <property type="project" value="UniProtKB-KW"/>
</dbReference>
<evidence type="ECO:0000256" key="7">
    <source>
        <dbReference type="SAM" id="Phobius"/>
    </source>
</evidence>
<keyword evidence="7" id="KW-0812">Transmembrane</keyword>
<dbReference type="Pfam" id="PF05938">
    <property type="entry name" value="Self-incomp_S1"/>
    <property type="match status" value="1"/>
</dbReference>
<accession>A0A2G2YT34</accession>
<evidence type="ECO:0000256" key="3">
    <source>
        <dbReference type="ARBA" id="ARBA00022471"/>
    </source>
</evidence>
<dbReference type="PANTHER" id="PTHR31232:SF119">
    <property type="entry name" value="S-PROTEIN HOMOLOG"/>
    <property type="match status" value="1"/>
</dbReference>
<keyword evidence="7" id="KW-0472">Membrane</keyword>
<evidence type="ECO:0000256" key="1">
    <source>
        <dbReference type="ARBA" id="ARBA00004613"/>
    </source>
</evidence>
<comment type="subcellular location">
    <subcellularLocation>
        <location evidence="1 6">Secreted</location>
    </subcellularLocation>
</comment>
<evidence type="ECO:0000256" key="5">
    <source>
        <dbReference type="ARBA" id="ARBA00022729"/>
    </source>
</evidence>
<name>A0A2G2YT34_CAPAN</name>